<dbReference type="OrthoDB" id="5426765at2759"/>
<dbReference type="AlphaFoldDB" id="A0A9P8K7B4"/>
<feature type="compositionally biased region" description="Low complexity" evidence="1">
    <location>
        <begin position="403"/>
        <end position="418"/>
    </location>
</feature>
<reference evidence="2" key="1">
    <citation type="journal article" date="2021" name="J Fungi (Basel)">
        <title>Virulence traits and population genomics of the black yeast Aureobasidium melanogenum.</title>
        <authorList>
            <person name="Cernosa A."/>
            <person name="Sun X."/>
            <person name="Gostincar C."/>
            <person name="Fang C."/>
            <person name="Gunde-Cimerman N."/>
            <person name="Song Z."/>
        </authorList>
    </citation>
    <scope>NUCLEOTIDE SEQUENCE</scope>
    <source>
        <strain evidence="2">EXF-8016</strain>
    </source>
</reference>
<protein>
    <submittedName>
        <fullName evidence="2">Uncharacterized protein</fullName>
    </submittedName>
</protein>
<dbReference type="Gene3D" id="2.40.70.10">
    <property type="entry name" value="Acid Proteases"/>
    <property type="match status" value="1"/>
</dbReference>
<feature type="region of interest" description="Disordered" evidence="1">
    <location>
        <begin position="381"/>
        <end position="432"/>
    </location>
</feature>
<accession>A0A9P8K7B4</accession>
<dbReference type="InterPro" id="IPR021109">
    <property type="entry name" value="Peptidase_aspartic_dom_sf"/>
</dbReference>
<dbReference type="Proteomes" id="UP000767238">
    <property type="component" value="Unassembled WGS sequence"/>
</dbReference>
<feature type="region of interest" description="Disordered" evidence="1">
    <location>
        <begin position="357"/>
        <end position="376"/>
    </location>
</feature>
<evidence type="ECO:0000313" key="2">
    <source>
        <dbReference type="EMBL" id="KAH0220187.1"/>
    </source>
</evidence>
<proteinExistence type="predicted"/>
<name>A0A9P8K7B4_AURME</name>
<feature type="compositionally biased region" description="Basic and acidic residues" evidence="1">
    <location>
        <begin position="381"/>
        <end position="397"/>
    </location>
</feature>
<comment type="caution">
    <text evidence="2">The sequence shown here is derived from an EMBL/GenBank/DDBJ whole genome shotgun (WGS) entry which is preliminary data.</text>
</comment>
<feature type="non-terminal residue" evidence="2">
    <location>
        <position position="456"/>
    </location>
</feature>
<feature type="compositionally biased region" description="Polar residues" evidence="1">
    <location>
        <begin position="422"/>
        <end position="432"/>
    </location>
</feature>
<feature type="compositionally biased region" description="Basic and acidic residues" evidence="1">
    <location>
        <begin position="360"/>
        <end position="374"/>
    </location>
</feature>
<dbReference type="CDD" id="cd00303">
    <property type="entry name" value="retropepsin_like"/>
    <property type="match status" value="1"/>
</dbReference>
<sequence>MLNSSSRDMTEIAKMIDDIVGTMESWSGALNALEETSEIHKELVNDYSMVREDAIPETVLDAAARCASSGAKLATAEEIREVGTKQHVRMAKRDWDKVKGRYERFRNNVRLLHDLAQQLLAKRLIETTSSIESLIERQTQFHALHDRGSVCNRVFDMNSDSAGANYQPDMDRVLGESTFMHDALQYQTARHCKTDWRPSISRASSFTIDQLSISTSQLSGGTAYRYSSVSIDPSITDSTITVIHEDKPRYIAARAKYDTGSDVNFTSSAFVVENGLSPLLEELDHSEIFVGLNDQEYHVKHTVVLHWCAATMHKARTTTFFVADEVPYDILLGNEFIIRNRVFEPQRTVLALRYKHRSAAQREEEERRNRDHEMLATLEQQRTRAEDALKRAQEREAKKKAKLQTSASSMCSSDTSADSKTDGSTTPDSTVGTLVKIGSFRCQMTNLPIGNSVNGD</sequence>
<evidence type="ECO:0000256" key="1">
    <source>
        <dbReference type="SAM" id="MobiDB-lite"/>
    </source>
</evidence>
<reference evidence="2" key="2">
    <citation type="submission" date="2021-08" db="EMBL/GenBank/DDBJ databases">
        <authorList>
            <person name="Gostincar C."/>
            <person name="Sun X."/>
            <person name="Song Z."/>
            <person name="Gunde-Cimerman N."/>
        </authorList>
    </citation>
    <scope>NUCLEOTIDE SEQUENCE</scope>
    <source>
        <strain evidence="2">EXF-8016</strain>
    </source>
</reference>
<evidence type="ECO:0000313" key="3">
    <source>
        <dbReference type="Proteomes" id="UP000767238"/>
    </source>
</evidence>
<organism evidence="2 3">
    <name type="scientific">Aureobasidium melanogenum</name>
    <name type="common">Aureobasidium pullulans var. melanogenum</name>
    <dbReference type="NCBI Taxonomy" id="46634"/>
    <lineage>
        <taxon>Eukaryota</taxon>
        <taxon>Fungi</taxon>
        <taxon>Dikarya</taxon>
        <taxon>Ascomycota</taxon>
        <taxon>Pezizomycotina</taxon>
        <taxon>Dothideomycetes</taxon>
        <taxon>Dothideomycetidae</taxon>
        <taxon>Dothideales</taxon>
        <taxon>Saccotheciaceae</taxon>
        <taxon>Aureobasidium</taxon>
    </lineage>
</organism>
<dbReference type="EMBL" id="JAHFYH010000039">
    <property type="protein sequence ID" value="KAH0220187.1"/>
    <property type="molecule type" value="Genomic_DNA"/>
</dbReference>
<gene>
    <name evidence="2" type="ORF">KCV03_g5675</name>
</gene>